<dbReference type="SUPFAM" id="SSF55856">
    <property type="entry name" value="Cytochrome b5-like heme/steroid binding domain"/>
    <property type="match status" value="1"/>
</dbReference>
<dbReference type="GO" id="GO:0020037">
    <property type="term" value="F:heme binding"/>
    <property type="evidence" value="ECO:0007669"/>
    <property type="project" value="TreeGrafter"/>
</dbReference>
<dbReference type="SMART" id="SM01117">
    <property type="entry name" value="Cyt-b5"/>
    <property type="match status" value="1"/>
</dbReference>
<accession>A0A1F6M7F6</accession>
<dbReference type="PROSITE" id="PS50255">
    <property type="entry name" value="CYTOCHROME_B5_2"/>
    <property type="match status" value="1"/>
</dbReference>
<dbReference type="GO" id="GO:0046872">
    <property type="term" value="F:metal ion binding"/>
    <property type="evidence" value="ECO:0007669"/>
    <property type="project" value="UniProtKB-KW"/>
</dbReference>
<organism evidence="6 7">
    <name type="scientific">Candidatus Magasanikbacteria bacterium RIFCSPHIGHO2_02_FULL_50_9b</name>
    <dbReference type="NCBI Taxonomy" id="1798682"/>
    <lineage>
        <taxon>Bacteria</taxon>
        <taxon>Candidatus Magasanikiibacteriota</taxon>
    </lineage>
</organism>
<evidence type="ECO:0000259" key="5">
    <source>
        <dbReference type="PROSITE" id="PS50255"/>
    </source>
</evidence>
<evidence type="ECO:0000256" key="2">
    <source>
        <dbReference type="ARBA" id="ARBA00022723"/>
    </source>
</evidence>
<dbReference type="AlphaFoldDB" id="A0A1F6M7F6"/>
<comment type="similarity">
    <text evidence="4">Belongs to the cytochrome b5 family.</text>
</comment>
<dbReference type="GO" id="GO:0016020">
    <property type="term" value="C:membrane"/>
    <property type="evidence" value="ECO:0007669"/>
    <property type="project" value="TreeGrafter"/>
</dbReference>
<dbReference type="Proteomes" id="UP000176532">
    <property type="component" value="Unassembled WGS sequence"/>
</dbReference>
<evidence type="ECO:0000256" key="1">
    <source>
        <dbReference type="ARBA" id="ARBA00022617"/>
    </source>
</evidence>
<name>A0A1F6M7F6_9BACT</name>
<dbReference type="EMBL" id="MFQD01000042">
    <property type="protein sequence ID" value="OGH67545.1"/>
    <property type="molecule type" value="Genomic_DNA"/>
</dbReference>
<dbReference type="Pfam" id="PF00173">
    <property type="entry name" value="Cyt-b5"/>
    <property type="match status" value="1"/>
</dbReference>
<feature type="domain" description="Cytochrome b5 heme-binding" evidence="5">
    <location>
        <begin position="38"/>
        <end position="115"/>
    </location>
</feature>
<protein>
    <recommendedName>
        <fullName evidence="5">Cytochrome b5 heme-binding domain-containing protein</fullName>
    </recommendedName>
</protein>
<evidence type="ECO:0000313" key="6">
    <source>
        <dbReference type="EMBL" id="OGH67545.1"/>
    </source>
</evidence>
<keyword evidence="2" id="KW-0479">Metal-binding</keyword>
<dbReference type="STRING" id="1798682.A3C15_03205"/>
<reference evidence="6 7" key="1">
    <citation type="journal article" date="2016" name="Nat. Commun.">
        <title>Thousands of microbial genomes shed light on interconnected biogeochemical processes in an aquifer system.</title>
        <authorList>
            <person name="Anantharaman K."/>
            <person name="Brown C.T."/>
            <person name="Hug L.A."/>
            <person name="Sharon I."/>
            <person name="Castelle C.J."/>
            <person name="Probst A.J."/>
            <person name="Thomas B.C."/>
            <person name="Singh A."/>
            <person name="Wilkins M.J."/>
            <person name="Karaoz U."/>
            <person name="Brodie E.L."/>
            <person name="Williams K.H."/>
            <person name="Hubbard S.S."/>
            <person name="Banfield J.F."/>
        </authorList>
    </citation>
    <scope>NUCLEOTIDE SEQUENCE [LARGE SCALE GENOMIC DNA]</scope>
</reference>
<dbReference type="InterPro" id="IPR036400">
    <property type="entry name" value="Cyt_B5-like_heme/steroid_sf"/>
</dbReference>
<proteinExistence type="inferred from homology"/>
<dbReference type="InterPro" id="IPR001199">
    <property type="entry name" value="Cyt_B5-like_heme/steroid-bd"/>
</dbReference>
<keyword evidence="1" id="KW-0349">Heme</keyword>
<evidence type="ECO:0000313" key="7">
    <source>
        <dbReference type="Proteomes" id="UP000176532"/>
    </source>
</evidence>
<dbReference type="Gene3D" id="3.10.120.10">
    <property type="entry name" value="Cytochrome b5-like heme/steroid binding domain"/>
    <property type="match status" value="1"/>
</dbReference>
<dbReference type="PANTHER" id="PTHR19359">
    <property type="entry name" value="CYTOCHROME B5"/>
    <property type="match status" value="1"/>
</dbReference>
<gene>
    <name evidence="6" type="ORF">A3C15_03205</name>
</gene>
<dbReference type="PANTHER" id="PTHR19359:SF95">
    <property type="entry name" value="CYTOCHROME B5 TYPE B"/>
    <property type="match status" value="1"/>
</dbReference>
<dbReference type="InterPro" id="IPR050668">
    <property type="entry name" value="Cytochrome_b5"/>
</dbReference>
<evidence type="ECO:0000256" key="4">
    <source>
        <dbReference type="ARBA" id="ARBA00038168"/>
    </source>
</evidence>
<sequence length="116" mass="12530">MDRKTIALGALSVCVIVAAVLYSQNKQQPTTSAETQTQKEFKLPEIATHKDKNSCWTVIDGGVYDITPFISLHAGGESAILKLCGADGSESFNRKHAGVTYALKKLGTFRIGVLME</sequence>
<keyword evidence="3" id="KW-0408">Iron</keyword>
<comment type="caution">
    <text evidence="6">The sequence shown here is derived from an EMBL/GenBank/DDBJ whole genome shotgun (WGS) entry which is preliminary data.</text>
</comment>
<evidence type="ECO:0000256" key="3">
    <source>
        <dbReference type="ARBA" id="ARBA00023004"/>
    </source>
</evidence>
<dbReference type="PRINTS" id="PR00363">
    <property type="entry name" value="CYTOCHROMEB5"/>
</dbReference>